<reference evidence="2" key="1">
    <citation type="submission" date="2017-02" db="EMBL/GenBank/DDBJ databases">
        <authorList>
            <person name="Varghese N."/>
            <person name="Submissions S."/>
        </authorList>
    </citation>
    <scope>NUCLEOTIDE SEQUENCE [LARGE SCALE GENOMIC DNA]</scope>
    <source>
        <strain evidence="2">VKM Ac-2052</strain>
    </source>
</reference>
<evidence type="ECO:0000313" key="2">
    <source>
        <dbReference type="Proteomes" id="UP000189735"/>
    </source>
</evidence>
<organism evidence="1 2">
    <name type="scientific">Agreia bicolorata</name>
    <dbReference type="NCBI Taxonomy" id="110935"/>
    <lineage>
        <taxon>Bacteria</taxon>
        <taxon>Bacillati</taxon>
        <taxon>Actinomycetota</taxon>
        <taxon>Actinomycetes</taxon>
        <taxon>Micrococcales</taxon>
        <taxon>Microbacteriaceae</taxon>
        <taxon>Agreia</taxon>
    </lineage>
</organism>
<protein>
    <submittedName>
        <fullName evidence="1">Uncharacterized protein</fullName>
    </submittedName>
</protein>
<accession>A0A1T4YEP6</accession>
<evidence type="ECO:0000313" key="1">
    <source>
        <dbReference type="EMBL" id="SKB00224.1"/>
    </source>
</evidence>
<dbReference type="EMBL" id="FUYG01000008">
    <property type="protein sequence ID" value="SKB00224.1"/>
    <property type="molecule type" value="Genomic_DNA"/>
</dbReference>
<dbReference type="AlphaFoldDB" id="A0A1T4YEP6"/>
<dbReference type="Proteomes" id="UP000189735">
    <property type="component" value="Unassembled WGS sequence"/>
</dbReference>
<sequence length="31" mass="3800">MSLAIFFDHTQTEVKMRICSHFMYPHQFKEP</sequence>
<proteinExistence type="predicted"/>
<gene>
    <name evidence="1" type="ORF">SAMN06295879_2963</name>
</gene>
<name>A0A1T4YEP6_9MICO</name>